<evidence type="ECO:0000256" key="1">
    <source>
        <dbReference type="ARBA" id="ARBA00008764"/>
    </source>
</evidence>
<proteinExistence type="inferred from homology"/>
<evidence type="ECO:0000256" key="6">
    <source>
        <dbReference type="PIRSR" id="PIRSR608256-1"/>
    </source>
</evidence>
<comment type="similarity">
    <text evidence="1 7">Belongs to the peptidase S1B family.</text>
</comment>
<dbReference type="AlphaFoldDB" id="A0A1R1Q790"/>
<evidence type="ECO:0000313" key="9">
    <source>
        <dbReference type="EMBL" id="OMH98083.1"/>
    </source>
</evidence>
<evidence type="ECO:0000313" key="10">
    <source>
        <dbReference type="Proteomes" id="UP000187367"/>
    </source>
</evidence>
<dbReference type="InterPro" id="IPR000126">
    <property type="entry name" value="V8_ser_AS"/>
</dbReference>
<dbReference type="Gene3D" id="2.40.10.10">
    <property type="entry name" value="Trypsin-like serine proteases"/>
    <property type="match status" value="2"/>
</dbReference>
<dbReference type="InterPro" id="IPR009003">
    <property type="entry name" value="Peptidase_S1_PA"/>
</dbReference>
<dbReference type="InterPro" id="IPR050966">
    <property type="entry name" value="Glutamyl_endopeptidase"/>
</dbReference>
<feature type="active site" description="Charge relay system" evidence="6">
    <location>
        <position position="278"/>
    </location>
</feature>
<evidence type="ECO:0000256" key="4">
    <source>
        <dbReference type="ARBA" id="ARBA00022801"/>
    </source>
</evidence>
<keyword evidence="2 7" id="KW-0645">Protease</keyword>
<dbReference type="PANTHER" id="PTHR15462">
    <property type="entry name" value="SERINE PROTEASE"/>
    <property type="match status" value="1"/>
</dbReference>
<protein>
    <recommendedName>
        <fullName evidence="7">Serine protease</fullName>
        <ecNumber evidence="7">3.4.21.-</ecNumber>
    </recommendedName>
</protein>
<dbReference type="SUPFAM" id="SSF50494">
    <property type="entry name" value="Trypsin-like serine proteases"/>
    <property type="match status" value="1"/>
</dbReference>
<feature type="active site" description="Charge relay system" evidence="6">
    <location>
        <position position="200"/>
    </location>
</feature>
<feature type="domain" description="Peptidase S1" evidence="8">
    <location>
        <begin position="117"/>
        <end position="304"/>
    </location>
</feature>
<gene>
    <name evidence="9" type="ORF">BW143_22055</name>
</gene>
<dbReference type="GO" id="GO:0006508">
    <property type="term" value="P:proteolysis"/>
    <property type="evidence" value="ECO:0007669"/>
    <property type="project" value="UniProtKB-KW"/>
</dbReference>
<evidence type="ECO:0000256" key="2">
    <source>
        <dbReference type="ARBA" id="ARBA00022670"/>
    </source>
</evidence>
<dbReference type="PROSITE" id="PS00673">
    <property type="entry name" value="V8_SER"/>
    <property type="match status" value="1"/>
</dbReference>
<dbReference type="Pfam" id="PF00089">
    <property type="entry name" value="Trypsin"/>
    <property type="match status" value="1"/>
</dbReference>
<evidence type="ECO:0000256" key="3">
    <source>
        <dbReference type="ARBA" id="ARBA00022729"/>
    </source>
</evidence>
<dbReference type="PANTHER" id="PTHR15462:SF8">
    <property type="entry name" value="SERINE PROTEASE"/>
    <property type="match status" value="1"/>
</dbReference>
<evidence type="ECO:0000259" key="8">
    <source>
        <dbReference type="Pfam" id="PF00089"/>
    </source>
</evidence>
<keyword evidence="4 7" id="KW-0378">Hydrolase</keyword>
<name>A0A1R1Q790_9BACI</name>
<dbReference type="OrthoDB" id="191045at2"/>
<sequence>MKKLVAFCGFFLLLLALPTVVFGKSKEFNPYDMVSSDGEVISYSEVKSIAEKNKSKLPSKMTEGNGEKFKTEDFNKLVSKMKPEKPFSKNSLSSQFSLSEVIGSDGRTKVSNTDVSPYKMFTYFYGENDKYGYSCTGNVIGKDLIVTNAHCIYDWDRKLYVKYAFTIPGLNNSYYSYGAYEMDKYFVPQGYIKTGSSDYDFAVVKLEPTPGRHIGDVVGTLPTKEVTNIKGTSISITGYPGDLNDRDGSVSQYRMAGKVSDETQSIAFYSIDTYHGQSGSALFNTSGQIIGVHNASYSGGIGDSINGGPKMTKPFRDFIAFAHTQ</sequence>
<accession>A0A1R1Q790</accession>
<dbReference type="InterPro" id="IPR001254">
    <property type="entry name" value="Trypsin_dom"/>
</dbReference>
<keyword evidence="5 7" id="KW-0720">Serine protease</keyword>
<dbReference type="PRINTS" id="PR00839">
    <property type="entry name" value="V8PROTEASE"/>
</dbReference>
<dbReference type="Proteomes" id="UP000187367">
    <property type="component" value="Unassembled WGS sequence"/>
</dbReference>
<organism evidence="9 10">
    <name type="scientific">Bacillus swezeyi</name>
    <dbReference type="NCBI Taxonomy" id="1925020"/>
    <lineage>
        <taxon>Bacteria</taxon>
        <taxon>Bacillati</taxon>
        <taxon>Bacillota</taxon>
        <taxon>Bacilli</taxon>
        <taxon>Bacillales</taxon>
        <taxon>Bacillaceae</taxon>
        <taxon>Bacillus</taxon>
    </lineage>
</organism>
<dbReference type="InterPro" id="IPR043504">
    <property type="entry name" value="Peptidase_S1_PA_chymotrypsin"/>
</dbReference>
<evidence type="ECO:0000256" key="7">
    <source>
        <dbReference type="RuleBase" id="RU004296"/>
    </source>
</evidence>
<reference evidence="9 10" key="1">
    <citation type="submission" date="2017-01" db="EMBL/GenBank/DDBJ databases">
        <title>Bacillus phylogenomics.</title>
        <authorList>
            <person name="Dunlap C."/>
        </authorList>
    </citation>
    <scope>NUCLEOTIDE SEQUENCE [LARGE SCALE GENOMIC DNA]</scope>
    <source>
        <strain evidence="9 10">NRRL B-41282</strain>
    </source>
</reference>
<dbReference type="EMBL" id="MTJL01000062">
    <property type="protein sequence ID" value="OMH98083.1"/>
    <property type="molecule type" value="Genomic_DNA"/>
</dbReference>
<keyword evidence="10" id="KW-1185">Reference proteome</keyword>
<dbReference type="EC" id="3.4.21.-" evidence="7"/>
<accession>A0A1R1RFM3</accession>
<feature type="active site" description="Charge relay system" evidence="6">
    <location>
        <position position="150"/>
    </location>
</feature>
<dbReference type="RefSeq" id="WP_076764066.1">
    <property type="nucleotide sequence ID" value="NZ_JARMMH010000031.1"/>
</dbReference>
<dbReference type="InterPro" id="IPR008256">
    <property type="entry name" value="Peptidase_S1B"/>
</dbReference>
<dbReference type="GO" id="GO:0004252">
    <property type="term" value="F:serine-type endopeptidase activity"/>
    <property type="evidence" value="ECO:0007669"/>
    <property type="project" value="InterPro"/>
</dbReference>
<keyword evidence="3" id="KW-0732">Signal</keyword>
<evidence type="ECO:0000256" key="5">
    <source>
        <dbReference type="ARBA" id="ARBA00022825"/>
    </source>
</evidence>
<comment type="caution">
    <text evidence="9">The sequence shown here is derived from an EMBL/GenBank/DDBJ whole genome shotgun (WGS) entry which is preliminary data.</text>
</comment>